<gene>
    <name evidence="2" type="ORF">MPP7335_03402</name>
</gene>
<sequence length="56" mass="5778">MHECAGSGRELPGDPPPDRAATCPVCGRETPIEPKHGTREDGGLSFVVAPHDNVGG</sequence>
<evidence type="ECO:0000256" key="1">
    <source>
        <dbReference type="SAM" id="MobiDB-lite"/>
    </source>
</evidence>
<reference evidence="2 3" key="1">
    <citation type="submission" date="2018-05" db="EMBL/GenBank/DDBJ databases">
        <authorList>
            <consortium name="IHU Genomes"/>
        </authorList>
    </citation>
    <scope>NUCLEOTIDE SEQUENCE [LARGE SCALE GENOMIC DNA]</scope>
    <source>
        <strain evidence="2 3">P7335</strain>
    </source>
</reference>
<dbReference type="Proteomes" id="UP000252008">
    <property type="component" value="Unassembled WGS sequence"/>
</dbReference>
<dbReference type="RefSeq" id="WP_165761633.1">
    <property type="nucleotide sequence ID" value="NZ_MVID01000027.1"/>
</dbReference>
<feature type="compositionally biased region" description="Basic and acidic residues" evidence="1">
    <location>
        <begin position="30"/>
        <end position="42"/>
    </location>
</feature>
<dbReference type="AlphaFoldDB" id="A0A375YKH3"/>
<protein>
    <submittedName>
        <fullName evidence="2">Uncharacterized protein</fullName>
    </submittedName>
</protein>
<organism evidence="2 3">
    <name type="scientific">Mycolicibacterium parafortuitum</name>
    <name type="common">Mycobacterium parafortuitum</name>
    <dbReference type="NCBI Taxonomy" id="39692"/>
    <lineage>
        <taxon>Bacteria</taxon>
        <taxon>Bacillati</taxon>
        <taxon>Actinomycetota</taxon>
        <taxon>Actinomycetes</taxon>
        <taxon>Mycobacteriales</taxon>
        <taxon>Mycobacteriaceae</taxon>
        <taxon>Mycolicibacterium</taxon>
    </lineage>
</organism>
<evidence type="ECO:0000313" key="3">
    <source>
        <dbReference type="Proteomes" id="UP000252008"/>
    </source>
</evidence>
<name>A0A375YKH3_MYCPF</name>
<evidence type="ECO:0000313" key="2">
    <source>
        <dbReference type="EMBL" id="SRX81646.1"/>
    </source>
</evidence>
<dbReference type="EMBL" id="UEGS01000001">
    <property type="protein sequence ID" value="SRX81646.1"/>
    <property type="molecule type" value="Genomic_DNA"/>
</dbReference>
<proteinExistence type="predicted"/>
<keyword evidence="3" id="KW-1185">Reference proteome</keyword>
<feature type="region of interest" description="Disordered" evidence="1">
    <location>
        <begin position="1"/>
        <end position="56"/>
    </location>
</feature>
<accession>A0A375YKH3</accession>